<dbReference type="AlphaFoldDB" id="A0A7R8YYF5"/>
<dbReference type="EC" id="3.2.1.1" evidence="6 16"/>
<keyword evidence="13 16" id="KW-0119">Carbohydrate metabolism</keyword>
<dbReference type="OrthoDB" id="550577at2759"/>
<dbReference type="InterPro" id="IPR017853">
    <property type="entry name" value="GH"/>
</dbReference>
<feature type="chain" id="PRO_5030515882" description="Alpha-amylase" evidence="17">
    <location>
        <begin position="19"/>
        <end position="491"/>
    </location>
</feature>
<dbReference type="InterPro" id="IPR013780">
    <property type="entry name" value="Glyco_hydro_b"/>
</dbReference>
<keyword evidence="8 17" id="KW-0732">Signal</keyword>
<evidence type="ECO:0000256" key="6">
    <source>
        <dbReference type="ARBA" id="ARBA00012595"/>
    </source>
</evidence>
<organism evidence="20 21">
    <name type="scientific">Hermetia illucens</name>
    <name type="common">Black soldier fly</name>
    <dbReference type="NCBI Taxonomy" id="343691"/>
    <lineage>
        <taxon>Eukaryota</taxon>
        <taxon>Metazoa</taxon>
        <taxon>Ecdysozoa</taxon>
        <taxon>Arthropoda</taxon>
        <taxon>Hexapoda</taxon>
        <taxon>Insecta</taxon>
        <taxon>Pterygota</taxon>
        <taxon>Neoptera</taxon>
        <taxon>Endopterygota</taxon>
        <taxon>Diptera</taxon>
        <taxon>Brachycera</taxon>
        <taxon>Stratiomyomorpha</taxon>
        <taxon>Stratiomyidae</taxon>
        <taxon>Hermetiinae</taxon>
        <taxon>Hermetia</taxon>
    </lineage>
</organism>
<sequence length="491" mass="55175">MKGFFIVTSLALLVEAFGQFETYQWDNRSAIVHLFEWKWDDIADECERFLAPKGYAGVQVSPPNENIIVPGRPWYERYQPVSYKLVTRSGDEEQFAEMVARCNDVGIRIYVDAVINHMAAESKTFLGTGESPANPTAKMFPGVPYSPEDFHPSCGIESYQDANQVRNCELAGLRDLDHSRESVRDRIVEYFDHLVDLGVAGFRVDAAKHMWPEDLKVIYSRVKNLNTDFGYPPDSRPFITQEVIDYGTEAISKFEYTDLGSVIEFQYSHEIGRVFRGKVPLKSLANWGPEIGMIESEKALVFVDNHDNQREGGDILTYKEPKNYKMAVVFMLAYPFGIPRIMSSFDFHDPGQAPPSSDGETLLSPSIKEDGSCGNGWICEHRWPAIYNMVEFRNTVRGTVVDNWWDNGNNQIAFSRGTKGFVAFNLEAFDLDEDLQTGLPAGIYCDVISGAMVDGECTGKIVEVRDDGTAIIQIGAEEKDGVLAIHENAKL</sequence>
<evidence type="ECO:0000256" key="9">
    <source>
        <dbReference type="ARBA" id="ARBA00022801"/>
    </source>
</evidence>
<keyword evidence="21" id="KW-1185">Reference proteome</keyword>
<keyword evidence="7" id="KW-0479">Metal-binding</keyword>
<accession>A0A7R8YYF5</accession>
<dbReference type="GO" id="GO:0004556">
    <property type="term" value="F:alpha-amylase activity"/>
    <property type="evidence" value="ECO:0007669"/>
    <property type="project" value="UniProtKB-UniRule"/>
</dbReference>
<dbReference type="SMART" id="SM00632">
    <property type="entry name" value="Aamy_C"/>
    <property type="match status" value="1"/>
</dbReference>
<evidence type="ECO:0000256" key="2">
    <source>
        <dbReference type="ARBA" id="ARBA00001913"/>
    </source>
</evidence>
<protein>
    <recommendedName>
        <fullName evidence="6 16">Alpha-amylase</fullName>
        <ecNumber evidence="6 16">3.2.1.1</ecNumber>
    </recommendedName>
</protein>
<keyword evidence="9 16" id="KW-0378">Hydrolase</keyword>
<dbReference type="Pfam" id="PF02806">
    <property type="entry name" value="Alpha-amylase_C"/>
    <property type="match status" value="1"/>
</dbReference>
<evidence type="ECO:0000256" key="1">
    <source>
        <dbReference type="ARBA" id="ARBA00000548"/>
    </source>
</evidence>
<dbReference type="CDD" id="cd11317">
    <property type="entry name" value="AmyAc_bac_euk_AmyA"/>
    <property type="match status" value="1"/>
</dbReference>
<dbReference type="EMBL" id="LR899012">
    <property type="protein sequence ID" value="CAD7088907.1"/>
    <property type="molecule type" value="Genomic_DNA"/>
</dbReference>
<dbReference type="PANTHER" id="PTHR43447">
    <property type="entry name" value="ALPHA-AMYLASE"/>
    <property type="match status" value="1"/>
</dbReference>
<evidence type="ECO:0000256" key="12">
    <source>
        <dbReference type="ARBA" id="ARBA00023214"/>
    </source>
</evidence>
<feature type="signal peptide" evidence="17">
    <location>
        <begin position="1"/>
        <end position="18"/>
    </location>
</feature>
<evidence type="ECO:0000256" key="4">
    <source>
        <dbReference type="ARBA" id="ARBA00008061"/>
    </source>
</evidence>
<evidence type="ECO:0000313" key="21">
    <source>
        <dbReference type="Proteomes" id="UP000594454"/>
    </source>
</evidence>
<comment type="cofactor">
    <cofactor evidence="2">
        <name>Ca(2+)</name>
        <dbReference type="ChEBI" id="CHEBI:29108"/>
    </cofactor>
</comment>
<dbReference type="InterPro" id="IPR006046">
    <property type="entry name" value="Alpha_amylase"/>
</dbReference>
<feature type="domain" description="Glycosyl hydrolase family 13 catalytic" evidence="19">
    <location>
        <begin position="29"/>
        <end position="393"/>
    </location>
</feature>
<dbReference type="InterPro" id="IPR031319">
    <property type="entry name" value="A-amylase_C"/>
</dbReference>
<proteinExistence type="inferred from homology"/>
<dbReference type="Pfam" id="PF00128">
    <property type="entry name" value="Alpha-amylase"/>
    <property type="match status" value="1"/>
</dbReference>
<gene>
    <name evidence="20" type="ORF">HERILL_LOCUS11495</name>
</gene>
<evidence type="ECO:0000313" key="20">
    <source>
        <dbReference type="EMBL" id="CAD7088907.1"/>
    </source>
</evidence>
<evidence type="ECO:0000256" key="3">
    <source>
        <dbReference type="ARBA" id="ARBA00001923"/>
    </source>
</evidence>
<feature type="domain" description="Alpha-amylase C-terminal" evidence="18">
    <location>
        <begin position="402"/>
        <end position="490"/>
    </location>
</feature>
<evidence type="ECO:0000256" key="5">
    <source>
        <dbReference type="ARBA" id="ARBA00011245"/>
    </source>
</evidence>
<dbReference type="Gene3D" id="3.20.20.80">
    <property type="entry name" value="Glycosidases"/>
    <property type="match status" value="1"/>
</dbReference>
<dbReference type="SUPFAM" id="SSF51445">
    <property type="entry name" value="(Trans)glycosidases"/>
    <property type="match status" value="1"/>
</dbReference>
<dbReference type="InParanoid" id="A0A7R8YYF5"/>
<dbReference type="InterPro" id="IPR006047">
    <property type="entry name" value="GH13_cat_dom"/>
</dbReference>
<comment type="catalytic activity">
    <reaction evidence="1 16">
        <text>Endohydrolysis of (1-&gt;4)-alpha-D-glucosidic linkages in polysaccharides containing three or more (1-&gt;4)-alpha-linked D-glucose units.</text>
        <dbReference type="EC" id="3.2.1.1"/>
    </reaction>
</comment>
<evidence type="ECO:0000256" key="7">
    <source>
        <dbReference type="ARBA" id="ARBA00022723"/>
    </source>
</evidence>
<evidence type="ECO:0000256" key="11">
    <source>
        <dbReference type="ARBA" id="ARBA00023157"/>
    </source>
</evidence>
<evidence type="ECO:0000259" key="18">
    <source>
        <dbReference type="SMART" id="SM00632"/>
    </source>
</evidence>
<dbReference type="GO" id="GO:0005975">
    <property type="term" value="P:carbohydrate metabolic process"/>
    <property type="evidence" value="ECO:0007669"/>
    <property type="project" value="InterPro"/>
</dbReference>
<evidence type="ECO:0000256" key="15">
    <source>
        <dbReference type="RuleBase" id="RU003615"/>
    </source>
</evidence>
<evidence type="ECO:0000256" key="10">
    <source>
        <dbReference type="ARBA" id="ARBA00022837"/>
    </source>
</evidence>
<name>A0A7R8YYF5_HERIL</name>
<dbReference type="SUPFAM" id="SSF51011">
    <property type="entry name" value="Glycosyl hydrolase domain"/>
    <property type="match status" value="1"/>
</dbReference>
<keyword evidence="10" id="KW-0106">Calcium</keyword>
<evidence type="ECO:0000256" key="17">
    <source>
        <dbReference type="SAM" id="SignalP"/>
    </source>
</evidence>
<evidence type="ECO:0000256" key="14">
    <source>
        <dbReference type="ARBA" id="ARBA00023295"/>
    </source>
</evidence>
<evidence type="ECO:0000256" key="13">
    <source>
        <dbReference type="ARBA" id="ARBA00023277"/>
    </source>
</evidence>
<dbReference type="Proteomes" id="UP000594454">
    <property type="component" value="Chromosome 4"/>
</dbReference>
<comment type="similarity">
    <text evidence="4 15">Belongs to the glycosyl hydrolase 13 family.</text>
</comment>
<keyword evidence="12" id="KW-0868">Chloride</keyword>
<evidence type="ECO:0000259" key="19">
    <source>
        <dbReference type="SMART" id="SM00642"/>
    </source>
</evidence>
<comment type="cofactor">
    <cofactor evidence="3">
        <name>chloride</name>
        <dbReference type="ChEBI" id="CHEBI:17996"/>
    </cofactor>
</comment>
<comment type="subunit">
    <text evidence="5">Monomer.</text>
</comment>
<dbReference type="InterPro" id="IPR006048">
    <property type="entry name" value="A-amylase/branching_C"/>
</dbReference>
<dbReference type="PRINTS" id="PR00110">
    <property type="entry name" value="ALPHAAMYLASE"/>
</dbReference>
<evidence type="ECO:0000256" key="16">
    <source>
        <dbReference type="RuleBase" id="RU361134"/>
    </source>
</evidence>
<dbReference type="GO" id="GO:0046872">
    <property type="term" value="F:metal ion binding"/>
    <property type="evidence" value="ECO:0007669"/>
    <property type="project" value="UniProtKB-KW"/>
</dbReference>
<dbReference type="OMA" id="TWVETHD"/>
<dbReference type="SMART" id="SM00642">
    <property type="entry name" value="Aamy"/>
    <property type="match status" value="1"/>
</dbReference>
<keyword evidence="11" id="KW-1015">Disulfide bond</keyword>
<reference evidence="20 21" key="1">
    <citation type="submission" date="2020-11" db="EMBL/GenBank/DDBJ databases">
        <authorList>
            <person name="Wallbank WR R."/>
            <person name="Pardo Diaz C."/>
            <person name="Kozak K."/>
            <person name="Martin S."/>
            <person name="Jiggins C."/>
            <person name="Moest M."/>
            <person name="Warren A I."/>
            <person name="Generalovic N T."/>
            <person name="Byers J.R.P. K."/>
            <person name="Montejo-Kovacevich G."/>
            <person name="Yen C E."/>
        </authorList>
    </citation>
    <scope>NUCLEOTIDE SEQUENCE [LARGE SCALE GENOMIC DNA]</scope>
</reference>
<keyword evidence="14 16" id="KW-0326">Glycosidase</keyword>
<dbReference type="Gene3D" id="2.60.40.1180">
    <property type="entry name" value="Golgi alpha-mannosidase II"/>
    <property type="match status" value="1"/>
</dbReference>
<evidence type="ECO:0000256" key="8">
    <source>
        <dbReference type="ARBA" id="ARBA00022729"/>
    </source>
</evidence>